<evidence type="ECO:0000313" key="3">
    <source>
        <dbReference type="EMBL" id="CAI6358972.1"/>
    </source>
</evidence>
<sequence>MKKWGGQISLTSDEEEAIVSTILYAADWGYPFESVDVRLLVKSYLDRQGKKIKKFNKNLPGHEWYNLFIKRHSSLLKPRLAENIKRSRAAVSRTVINAYFDNLAVTLENIPPQNIVNYDETNFIDDPGRTKVLIRKNAKHADSIMDSSKSATSVMFCVDASGGMLPPYVVYKSLQMWEPWTLGGPDGCRYNRSPSGWFDQSIFEDWFQTIIIPHFRRLEGTKVVIGDNLASHISVNIVKLCKQQNIKFVFLPANSTHLTQPLDVSCFRPMKIAWRKVLKEHKLKKRGPLTKDIFPKILKSTIERLNISQKDNIKSGFEATGIYPLDRQKVLNKLPDNESPASIVVPQAMHDMLKESRFGSNDGVTKKGRRKKYNVEPGRSVTEANMTRDGDNEQIMETDQNDETEDNQINTIKKTEENKTDEDDDYLLNQLNDFIENNFETDDIVFEKEYNSADETVLRVVELAQQNQYAINFETHDFVLVKFETLKGNFEEFVGQISEIDGEEITCKFLRKSKSMSGYYVFPFIIDEATVTRNQIIRRLKLISEKRGNYQFE</sequence>
<dbReference type="GO" id="GO:0005634">
    <property type="term" value="C:nucleus"/>
    <property type="evidence" value="ECO:0007669"/>
    <property type="project" value="TreeGrafter"/>
</dbReference>
<comment type="caution">
    <text evidence="3">The sequence shown here is derived from an EMBL/GenBank/DDBJ whole genome shotgun (WGS) entry which is preliminary data.</text>
</comment>
<dbReference type="PANTHER" id="PTHR19303:SF74">
    <property type="entry name" value="POGO TRANSPOSABLE ELEMENT WITH KRAB DOMAIN"/>
    <property type="match status" value="1"/>
</dbReference>
<dbReference type="EMBL" id="CARXXK010000002">
    <property type="protein sequence ID" value="CAI6358972.1"/>
    <property type="molecule type" value="Genomic_DNA"/>
</dbReference>
<dbReference type="InterPro" id="IPR036397">
    <property type="entry name" value="RNaseH_sf"/>
</dbReference>
<reference evidence="3 4" key="1">
    <citation type="submission" date="2023-01" db="EMBL/GenBank/DDBJ databases">
        <authorList>
            <person name="Whitehead M."/>
        </authorList>
    </citation>
    <scope>NUCLEOTIDE SEQUENCE [LARGE SCALE GENOMIC DNA]</scope>
</reference>
<keyword evidence="4" id="KW-1185">Reference proteome</keyword>
<dbReference type="AlphaFoldDB" id="A0AAV0WSZ4"/>
<organism evidence="3 4">
    <name type="scientific">Macrosiphum euphorbiae</name>
    <name type="common">potato aphid</name>
    <dbReference type="NCBI Taxonomy" id="13131"/>
    <lineage>
        <taxon>Eukaryota</taxon>
        <taxon>Metazoa</taxon>
        <taxon>Ecdysozoa</taxon>
        <taxon>Arthropoda</taxon>
        <taxon>Hexapoda</taxon>
        <taxon>Insecta</taxon>
        <taxon>Pterygota</taxon>
        <taxon>Neoptera</taxon>
        <taxon>Paraneoptera</taxon>
        <taxon>Hemiptera</taxon>
        <taxon>Sternorrhyncha</taxon>
        <taxon>Aphidomorpha</taxon>
        <taxon>Aphidoidea</taxon>
        <taxon>Aphididae</taxon>
        <taxon>Macrosiphini</taxon>
        <taxon>Macrosiphum</taxon>
    </lineage>
</organism>
<evidence type="ECO:0000313" key="4">
    <source>
        <dbReference type="Proteomes" id="UP001160148"/>
    </source>
</evidence>
<evidence type="ECO:0000256" key="1">
    <source>
        <dbReference type="SAM" id="MobiDB-lite"/>
    </source>
</evidence>
<dbReference type="Gene3D" id="3.30.420.10">
    <property type="entry name" value="Ribonuclease H-like superfamily/Ribonuclease H"/>
    <property type="match status" value="1"/>
</dbReference>
<feature type="domain" description="DDE-1" evidence="2">
    <location>
        <begin position="151"/>
        <end position="291"/>
    </location>
</feature>
<proteinExistence type="predicted"/>
<gene>
    <name evidence="3" type="ORF">MEUPH1_LOCUS14428</name>
</gene>
<dbReference type="InterPro" id="IPR050863">
    <property type="entry name" value="CenT-Element_Derived"/>
</dbReference>
<evidence type="ECO:0000259" key="2">
    <source>
        <dbReference type="Pfam" id="PF03184"/>
    </source>
</evidence>
<dbReference type="PANTHER" id="PTHR19303">
    <property type="entry name" value="TRANSPOSON"/>
    <property type="match status" value="1"/>
</dbReference>
<dbReference type="GO" id="GO:0003677">
    <property type="term" value="F:DNA binding"/>
    <property type="evidence" value="ECO:0007669"/>
    <property type="project" value="TreeGrafter"/>
</dbReference>
<dbReference type="InterPro" id="IPR004875">
    <property type="entry name" value="DDE_SF_endonuclease_dom"/>
</dbReference>
<name>A0AAV0WSZ4_9HEMI</name>
<accession>A0AAV0WSZ4</accession>
<protein>
    <recommendedName>
        <fullName evidence="2">DDE-1 domain-containing protein</fullName>
    </recommendedName>
</protein>
<feature type="region of interest" description="Disordered" evidence="1">
    <location>
        <begin position="399"/>
        <end position="421"/>
    </location>
</feature>
<dbReference type="Proteomes" id="UP001160148">
    <property type="component" value="Unassembled WGS sequence"/>
</dbReference>
<dbReference type="Pfam" id="PF03184">
    <property type="entry name" value="DDE_1"/>
    <property type="match status" value="1"/>
</dbReference>